<accession>A0A1G7IHJ0</accession>
<name>A0A1G7IHJ0_9FLAO</name>
<evidence type="ECO:0000313" key="3">
    <source>
        <dbReference type="EMBL" id="SDF11994.1"/>
    </source>
</evidence>
<dbReference type="Proteomes" id="UP000182114">
    <property type="component" value="Unassembled WGS sequence"/>
</dbReference>
<keyword evidence="4" id="KW-1185">Reference proteome</keyword>
<sequence>MNQDLRTLCKDAEEQKKPRLNSGHRARFSERLHQEFPERKPRPILFFLKIAAALFILISIGVYFFVNKEVGLPEEGTTLVKSASKTDVQEISLGDLSPDLKKVENYYLATINLELAKLEVSQENKDLVDGFMERLAELNVEYQRLNKELNTIGPNDQTISALIQNLQLRLRLLQKLKDTLIELKSSKNETAISI</sequence>
<evidence type="ECO:0000256" key="2">
    <source>
        <dbReference type="SAM" id="Phobius"/>
    </source>
</evidence>
<keyword evidence="2" id="KW-0472">Membrane</keyword>
<gene>
    <name evidence="3" type="ORF">SAMN04487992_107246</name>
</gene>
<keyword evidence="2" id="KW-1133">Transmembrane helix</keyword>
<dbReference type="EMBL" id="FNBD01000007">
    <property type="protein sequence ID" value="SDF11994.1"/>
    <property type="molecule type" value="Genomic_DNA"/>
</dbReference>
<proteinExistence type="predicted"/>
<reference evidence="4" key="1">
    <citation type="submission" date="2016-10" db="EMBL/GenBank/DDBJ databases">
        <authorList>
            <person name="Varghese N."/>
            <person name="Submissions S."/>
        </authorList>
    </citation>
    <scope>NUCLEOTIDE SEQUENCE [LARGE SCALE GENOMIC DNA]</scope>
    <source>
        <strain evidence="4">DSM 24729</strain>
    </source>
</reference>
<feature type="transmembrane region" description="Helical" evidence="2">
    <location>
        <begin position="44"/>
        <end position="66"/>
    </location>
</feature>
<evidence type="ECO:0000256" key="1">
    <source>
        <dbReference type="SAM" id="Coils"/>
    </source>
</evidence>
<dbReference type="RefSeq" id="WP_074538724.1">
    <property type="nucleotide sequence ID" value="NZ_FNBD01000007.1"/>
</dbReference>
<evidence type="ECO:0000313" key="4">
    <source>
        <dbReference type="Proteomes" id="UP000182114"/>
    </source>
</evidence>
<protein>
    <submittedName>
        <fullName evidence="3">Uncharacterized protein</fullName>
    </submittedName>
</protein>
<organism evidence="3 4">
    <name type="scientific">Cellulophaga baltica</name>
    <dbReference type="NCBI Taxonomy" id="76594"/>
    <lineage>
        <taxon>Bacteria</taxon>
        <taxon>Pseudomonadati</taxon>
        <taxon>Bacteroidota</taxon>
        <taxon>Flavobacteriia</taxon>
        <taxon>Flavobacteriales</taxon>
        <taxon>Flavobacteriaceae</taxon>
        <taxon>Cellulophaga</taxon>
    </lineage>
</organism>
<feature type="coiled-coil region" evidence="1">
    <location>
        <begin position="128"/>
        <end position="183"/>
    </location>
</feature>
<keyword evidence="1" id="KW-0175">Coiled coil</keyword>
<keyword evidence="2" id="KW-0812">Transmembrane</keyword>
<dbReference type="AlphaFoldDB" id="A0A1G7IHJ0"/>
<dbReference type="eggNOG" id="ENOG5031U66">
    <property type="taxonomic scope" value="Bacteria"/>
</dbReference>